<organism evidence="1 2">
    <name type="scientific">Streptomyces formicae</name>
    <dbReference type="NCBI Taxonomy" id="1616117"/>
    <lineage>
        <taxon>Bacteria</taxon>
        <taxon>Bacillati</taxon>
        <taxon>Actinomycetota</taxon>
        <taxon>Actinomycetes</taxon>
        <taxon>Kitasatosporales</taxon>
        <taxon>Streptomycetaceae</taxon>
        <taxon>Streptomyces</taxon>
    </lineage>
</organism>
<sequence length="122" mass="13035">MGADAVQVGTALLRCPEAGTSPEWGASLNGLAPDATMTTRAYTGRLARAAPTPYLKAWTEPGAADPALFPDQLRLVNEWRRGETRGMDRANHWAGQSAALATEKPAAQVVADMWREACELLA</sequence>
<gene>
    <name evidence="1" type="ORF">J4032_20050</name>
</gene>
<reference evidence="1 2" key="1">
    <citation type="submission" date="2021-03" db="EMBL/GenBank/DDBJ databases">
        <title>Complete genome of Streptomyces formicae strain 1H-GS9 (DSM 100524).</title>
        <authorList>
            <person name="Atanasov K.E."/>
            <person name="Altabella T."/>
            <person name="Ferrer A."/>
        </authorList>
    </citation>
    <scope>NUCLEOTIDE SEQUENCE [LARGE SCALE GENOMIC DNA]</scope>
    <source>
        <strain evidence="1 2">1H-GS9</strain>
    </source>
</reference>
<keyword evidence="1" id="KW-0560">Oxidoreductase</keyword>
<keyword evidence="2" id="KW-1185">Reference proteome</keyword>
<proteinExistence type="predicted"/>
<dbReference type="GO" id="GO:0004497">
    <property type="term" value="F:monooxygenase activity"/>
    <property type="evidence" value="ECO:0007669"/>
    <property type="project" value="UniProtKB-KW"/>
</dbReference>
<dbReference type="SUPFAM" id="SSF51412">
    <property type="entry name" value="Inosine monophosphate dehydrogenase (IMPDH)"/>
    <property type="match status" value="1"/>
</dbReference>
<dbReference type="EMBL" id="CP071872">
    <property type="protein sequence ID" value="UNM16613.1"/>
    <property type="molecule type" value="Genomic_DNA"/>
</dbReference>
<dbReference type="PANTHER" id="PTHR42747">
    <property type="entry name" value="NITRONATE MONOOXYGENASE-RELATED"/>
    <property type="match status" value="1"/>
</dbReference>
<dbReference type="PANTHER" id="PTHR42747:SF3">
    <property type="entry name" value="NITRONATE MONOOXYGENASE-RELATED"/>
    <property type="match status" value="1"/>
</dbReference>
<dbReference type="Gene3D" id="3.20.20.70">
    <property type="entry name" value="Aldolase class I"/>
    <property type="match status" value="1"/>
</dbReference>
<keyword evidence="1" id="KW-0503">Monooxygenase</keyword>
<dbReference type="InterPro" id="IPR013785">
    <property type="entry name" value="Aldolase_TIM"/>
</dbReference>
<evidence type="ECO:0000313" key="2">
    <source>
        <dbReference type="Proteomes" id="UP000828924"/>
    </source>
</evidence>
<dbReference type="RefSeq" id="WP_381593647.1">
    <property type="nucleotide sequence ID" value="NZ_CP071872.1"/>
</dbReference>
<accession>A0ABY3X3M0</accession>
<name>A0ABY3X3M0_9ACTN</name>
<evidence type="ECO:0000313" key="1">
    <source>
        <dbReference type="EMBL" id="UNM16613.1"/>
    </source>
</evidence>
<protein>
    <submittedName>
        <fullName evidence="1">Nitronate monooxygenase</fullName>
    </submittedName>
</protein>
<dbReference type="Proteomes" id="UP000828924">
    <property type="component" value="Chromosome"/>
</dbReference>
<dbReference type="Pfam" id="PF03060">
    <property type="entry name" value="NMO"/>
    <property type="match status" value="1"/>
</dbReference>